<evidence type="ECO:0000256" key="3">
    <source>
        <dbReference type="ARBA" id="ARBA00022989"/>
    </source>
</evidence>
<dbReference type="AlphaFoldDB" id="A0A1T5LEJ5"/>
<sequence length="280" mass="29350">MTAATAPTATGETRLPPAPPARQAAGRRWPLARHSLTLARRNLTKTLRNPGELADAVILPVVFLVLFVYLFGGAVAGSTQAYLQYLFPGILVLTTVLTGQVATGLSIVQDMKKGVFDRFRSMPVPRASLLLGSVLADAVRYVIALVVLFAVGYALGFRVETGLVPALAACGLAIVLGFSLSWLTVLVAVLLRNEIMVSTIGFLLPFPLVFGTGMAAPVETMPGWLQAWAEVNPVSRAIDAVQGLLLGGPVAGPATATLLASGIFLAVFGTAAVVAYRRVV</sequence>
<keyword evidence="6" id="KW-0813">Transport</keyword>
<feature type="transmembrane region" description="Helical" evidence="6">
    <location>
        <begin position="197"/>
        <end position="216"/>
    </location>
</feature>
<dbReference type="GO" id="GO:0140359">
    <property type="term" value="F:ABC-type transporter activity"/>
    <property type="evidence" value="ECO:0007669"/>
    <property type="project" value="InterPro"/>
</dbReference>
<keyword evidence="5" id="KW-0046">Antibiotic resistance</keyword>
<dbReference type="PANTHER" id="PTHR43229">
    <property type="entry name" value="NODULATION PROTEIN J"/>
    <property type="match status" value="1"/>
</dbReference>
<feature type="transmembrane region" description="Helical" evidence="6">
    <location>
        <begin position="129"/>
        <end position="154"/>
    </location>
</feature>
<evidence type="ECO:0000313" key="10">
    <source>
        <dbReference type="Proteomes" id="UP000189777"/>
    </source>
</evidence>
<dbReference type="GO" id="GO:0043190">
    <property type="term" value="C:ATP-binding cassette (ABC) transporter complex"/>
    <property type="evidence" value="ECO:0007669"/>
    <property type="project" value="InterPro"/>
</dbReference>
<evidence type="ECO:0000256" key="1">
    <source>
        <dbReference type="ARBA" id="ARBA00004141"/>
    </source>
</evidence>
<evidence type="ECO:0000313" key="9">
    <source>
        <dbReference type="EMBL" id="SKC74413.1"/>
    </source>
</evidence>
<feature type="transmembrane region" description="Helical" evidence="6">
    <location>
        <begin position="82"/>
        <end position="108"/>
    </location>
</feature>
<feature type="transmembrane region" description="Helical" evidence="6">
    <location>
        <begin position="53"/>
        <end position="76"/>
    </location>
</feature>
<evidence type="ECO:0000256" key="6">
    <source>
        <dbReference type="RuleBase" id="RU361157"/>
    </source>
</evidence>
<reference evidence="9 10" key="1">
    <citation type="submission" date="2017-02" db="EMBL/GenBank/DDBJ databases">
        <authorList>
            <person name="Peterson S.W."/>
        </authorList>
    </citation>
    <scope>NUCLEOTIDE SEQUENCE [LARGE SCALE GENOMIC DNA]</scope>
    <source>
        <strain evidence="9 10">DSM 21481</strain>
    </source>
</reference>
<keyword evidence="6" id="KW-1003">Cell membrane</keyword>
<feature type="transmembrane region" description="Helical" evidence="6">
    <location>
        <begin position="254"/>
        <end position="276"/>
    </location>
</feature>
<dbReference type="RefSeq" id="WP_079575566.1">
    <property type="nucleotide sequence ID" value="NZ_FUZQ01000006.1"/>
</dbReference>
<dbReference type="EMBL" id="FUZQ01000006">
    <property type="protein sequence ID" value="SKC74413.1"/>
    <property type="molecule type" value="Genomic_DNA"/>
</dbReference>
<evidence type="ECO:0000256" key="4">
    <source>
        <dbReference type="ARBA" id="ARBA00023136"/>
    </source>
</evidence>
<dbReference type="InterPro" id="IPR013525">
    <property type="entry name" value="ABC2_TM"/>
</dbReference>
<feature type="compositionally biased region" description="Low complexity" evidence="7">
    <location>
        <begin position="1"/>
        <end position="10"/>
    </location>
</feature>
<comment type="subcellular location">
    <subcellularLocation>
        <location evidence="6">Cell membrane</location>
        <topology evidence="6">Multi-pass membrane protein</topology>
    </subcellularLocation>
    <subcellularLocation>
        <location evidence="1">Membrane</location>
        <topology evidence="1">Multi-pass membrane protein</topology>
    </subcellularLocation>
</comment>
<name>A0A1T5LEJ5_9MICO</name>
<feature type="transmembrane region" description="Helical" evidence="6">
    <location>
        <begin position="166"/>
        <end position="190"/>
    </location>
</feature>
<evidence type="ECO:0000256" key="5">
    <source>
        <dbReference type="ARBA" id="ARBA00023251"/>
    </source>
</evidence>
<evidence type="ECO:0000256" key="7">
    <source>
        <dbReference type="SAM" id="MobiDB-lite"/>
    </source>
</evidence>
<dbReference type="OrthoDB" id="670210at2"/>
<evidence type="ECO:0000259" key="8">
    <source>
        <dbReference type="PROSITE" id="PS51012"/>
    </source>
</evidence>
<dbReference type="InterPro" id="IPR047817">
    <property type="entry name" value="ABC2_TM_bact-type"/>
</dbReference>
<feature type="region of interest" description="Disordered" evidence="7">
    <location>
        <begin position="1"/>
        <end position="27"/>
    </location>
</feature>
<dbReference type="InterPro" id="IPR000412">
    <property type="entry name" value="ABC_2_transport"/>
</dbReference>
<keyword evidence="3 6" id="KW-1133">Transmembrane helix</keyword>
<protein>
    <recommendedName>
        <fullName evidence="6">Transport permease protein</fullName>
    </recommendedName>
</protein>
<proteinExistence type="inferred from homology"/>
<gene>
    <name evidence="9" type="ORF">SAMN04324258_3278</name>
</gene>
<dbReference type="PANTHER" id="PTHR43229:SF2">
    <property type="entry name" value="NODULATION PROTEIN J"/>
    <property type="match status" value="1"/>
</dbReference>
<feature type="domain" description="ABC transmembrane type-2" evidence="8">
    <location>
        <begin position="51"/>
        <end position="279"/>
    </location>
</feature>
<keyword evidence="2 6" id="KW-0812">Transmembrane</keyword>
<dbReference type="InterPro" id="IPR051784">
    <property type="entry name" value="Nod_factor_ABC_transporter"/>
</dbReference>
<dbReference type="PIRSF" id="PIRSF006648">
    <property type="entry name" value="DrrB"/>
    <property type="match status" value="1"/>
</dbReference>
<dbReference type="GO" id="GO:0046677">
    <property type="term" value="P:response to antibiotic"/>
    <property type="evidence" value="ECO:0007669"/>
    <property type="project" value="UniProtKB-KW"/>
</dbReference>
<evidence type="ECO:0000256" key="2">
    <source>
        <dbReference type="ARBA" id="ARBA00022692"/>
    </source>
</evidence>
<organism evidence="9 10">
    <name type="scientific">Krasilnikoviella flava</name>
    <dbReference type="NCBI Taxonomy" id="526729"/>
    <lineage>
        <taxon>Bacteria</taxon>
        <taxon>Bacillati</taxon>
        <taxon>Actinomycetota</taxon>
        <taxon>Actinomycetes</taxon>
        <taxon>Micrococcales</taxon>
        <taxon>Promicromonosporaceae</taxon>
        <taxon>Krasilnikoviella</taxon>
    </lineage>
</organism>
<dbReference type="STRING" id="526729.SAMN04324258_3278"/>
<dbReference type="Pfam" id="PF01061">
    <property type="entry name" value="ABC2_membrane"/>
    <property type="match status" value="1"/>
</dbReference>
<keyword evidence="4 6" id="KW-0472">Membrane</keyword>
<accession>A0A1T5LEJ5</accession>
<dbReference type="PROSITE" id="PS51012">
    <property type="entry name" value="ABC_TM2"/>
    <property type="match status" value="1"/>
</dbReference>
<comment type="similarity">
    <text evidence="6">Belongs to the ABC-2 integral membrane protein family.</text>
</comment>
<keyword evidence="10" id="KW-1185">Reference proteome</keyword>
<dbReference type="Proteomes" id="UP000189777">
    <property type="component" value="Unassembled WGS sequence"/>
</dbReference>